<dbReference type="PATRIC" id="fig|797299.3.peg.2177"/>
<dbReference type="PANTHER" id="PTHR43316">
    <property type="entry name" value="HYDROLASE, HALOACID DELAHOGENASE-RELATED"/>
    <property type="match status" value="1"/>
</dbReference>
<dbReference type="Proteomes" id="UP000019024">
    <property type="component" value="Chromosome"/>
</dbReference>
<dbReference type="Pfam" id="PF00702">
    <property type="entry name" value="Hydrolase"/>
    <property type="match status" value="1"/>
</dbReference>
<keyword evidence="4" id="KW-1185">Reference proteome</keyword>
<dbReference type="OrthoDB" id="238326at2157"/>
<dbReference type="InterPro" id="IPR006439">
    <property type="entry name" value="HAD-SF_hydro_IA"/>
</dbReference>
<accession>W0JS82</accession>
<dbReference type="AlphaFoldDB" id="W0JS82"/>
<proteinExistence type="inferred from homology"/>
<comment type="similarity">
    <text evidence="1">Belongs to the HAD-like hydrolase superfamily.</text>
</comment>
<dbReference type="InterPro" id="IPR023214">
    <property type="entry name" value="HAD_sf"/>
</dbReference>
<dbReference type="Gene3D" id="3.40.50.1000">
    <property type="entry name" value="HAD superfamily/HAD-like"/>
    <property type="match status" value="1"/>
</dbReference>
<evidence type="ECO:0000313" key="3">
    <source>
        <dbReference type="EMBL" id="AHG00060.1"/>
    </source>
</evidence>
<evidence type="ECO:0000256" key="1">
    <source>
        <dbReference type="ARBA" id="ARBA00007958"/>
    </source>
</evidence>
<dbReference type="SFLD" id="SFLDS00003">
    <property type="entry name" value="Haloacid_Dehalogenase"/>
    <property type="match status" value="1"/>
</dbReference>
<dbReference type="HOGENOM" id="CLU_100099_0_0_2"/>
<name>W0JS82_9EURY</name>
<keyword evidence="2 3" id="KW-0378">Hydrolase</keyword>
<dbReference type="KEGG" id="hlr:HALLA_15890"/>
<dbReference type="EMBL" id="CP007055">
    <property type="protein sequence ID" value="AHG00060.1"/>
    <property type="molecule type" value="Genomic_DNA"/>
</dbReference>
<evidence type="ECO:0000313" key="4">
    <source>
        <dbReference type="Proteomes" id="UP000019024"/>
    </source>
</evidence>
<protein>
    <submittedName>
        <fullName evidence="3">HAD family hydrolase</fullName>
    </submittedName>
</protein>
<evidence type="ECO:0000256" key="2">
    <source>
        <dbReference type="ARBA" id="ARBA00022801"/>
    </source>
</evidence>
<gene>
    <name evidence="3" type="ORF">HALLA_15890</name>
</gene>
<sequence>MGVTFDLFGTLVTATRPDDPAAAVAAELEERGVDVPPDWADAYTEMHIDAPEGAEVPLPAHVARALASRGVDCPANAARRAVVAAFDPEVETRDGARAVIEAAREHGPGPVGLCSNCSVPELVGRTLVRADLRRDDFDAVVTSVGCGWRKPAPEMFEVAADRLGVAPSELVHVGDDPATDGGVEGVGGTAILLEDGESAGETLEALPRLFSGGELWK</sequence>
<dbReference type="STRING" id="797299.HALLA_15890"/>
<dbReference type="SUPFAM" id="SSF56784">
    <property type="entry name" value="HAD-like"/>
    <property type="match status" value="1"/>
</dbReference>
<dbReference type="NCBIfam" id="TIGR01549">
    <property type="entry name" value="HAD-SF-IA-v1"/>
    <property type="match status" value="1"/>
</dbReference>
<reference evidence="3 4" key="1">
    <citation type="submission" date="2014-01" db="EMBL/GenBank/DDBJ databases">
        <authorList>
            <consortium name="DOE Joint Genome Institute"/>
            <person name="Anderson I."/>
            <person name="Huntemann M."/>
            <person name="Han J."/>
            <person name="Chen A."/>
            <person name="Kyrpides N."/>
            <person name="Mavromatis K."/>
            <person name="Markowitz V."/>
            <person name="Palaniappan K."/>
            <person name="Ivanova N."/>
            <person name="Schaumberg A."/>
            <person name="Pati A."/>
            <person name="Liolios K."/>
            <person name="Nordberg H.P."/>
            <person name="Cantor M.N."/>
            <person name="Hua S.X."/>
            <person name="Woyke T."/>
        </authorList>
    </citation>
    <scope>NUCLEOTIDE SEQUENCE [LARGE SCALE GENOMIC DNA]</scope>
    <source>
        <strain evidence="3 4">XH-48</strain>
    </source>
</reference>
<dbReference type="SFLD" id="SFLDG01129">
    <property type="entry name" value="C1.5:_HAD__Beta-PGM__Phosphata"/>
    <property type="match status" value="1"/>
</dbReference>
<organism evidence="3 4">
    <name type="scientific">Halostagnicola larsenii XH-48</name>
    <dbReference type="NCBI Taxonomy" id="797299"/>
    <lineage>
        <taxon>Archaea</taxon>
        <taxon>Methanobacteriati</taxon>
        <taxon>Methanobacteriota</taxon>
        <taxon>Stenosarchaea group</taxon>
        <taxon>Halobacteria</taxon>
        <taxon>Halobacteriales</taxon>
        <taxon>Natrialbaceae</taxon>
        <taxon>Halostagnicola</taxon>
    </lineage>
</organism>
<dbReference type="InterPro" id="IPR051540">
    <property type="entry name" value="S-2-haloacid_dehalogenase"/>
</dbReference>
<dbReference type="PANTHER" id="PTHR43316:SF3">
    <property type="entry name" value="HALOACID DEHALOGENASE, TYPE II (AFU_ORTHOLOGUE AFUA_2G07750)-RELATED"/>
    <property type="match status" value="1"/>
</dbReference>
<dbReference type="GeneID" id="25145899"/>
<dbReference type="InterPro" id="IPR036412">
    <property type="entry name" value="HAD-like_sf"/>
</dbReference>
<dbReference type="eggNOG" id="arCOG02291">
    <property type="taxonomic scope" value="Archaea"/>
</dbReference>
<dbReference type="GO" id="GO:0016787">
    <property type="term" value="F:hydrolase activity"/>
    <property type="evidence" value="ECO:0007669"/>
    <property type="project" value="UniProtKB-KW"/>
</dbReference>
<dbReference type="RefSeq" id="WP_049953294.1">
    <property type="nucleotide sequence ID" value="NZ_CP007055.1"/>
</dbReference>